<dbReference type="InParanoid" id="A0A0C3JFJ4"/>
<dbReference type="STRING" id="870435.A0A0C3JFJ4"/>
<dbReference type="OrthoDB" id="3220614at2759"/>
<organism evidence="1 2">
    <name type="scientific">Pisolithus tinctorius Marx 270</name>
    <dbReference type="NCBI Taxonomy" id="870435"/>
    <lineage>
        <taxon>Eukaryota</taxon>
        <taxon>Fungi</taxon>
        <taxon>Dikarya</taxon>
        <taxon>Basidiomycota</taxon>
        <taxon>Agaricomycotina</taxon>
        <taxon>Agaricomycetes</taxon>
        <taxon>Agaricomycetidae</taxon>
        <taxon>Boletales</taxon>
        <taxon>Sclerodermatineae</taxon>
        <taxon>Pisolithaceae</taxon>
        <taxon>Pisolithus</taxon>
    </lineage>
</organism>
<protein>
    <submittedName>
        <fullName evidence="1">Uncharacterized protein</fullName>
    </submittedName>
</protein>
<dbReference type="Proteomes" id="UP000054217">
    <property type="component" value="Unassembled WGS sequence"/>
</dbReference>
<proteinExistence type="predicted"/>
<keyword evidence="2" id="KW-1185">Reference proteome</keyword>
<reference evidence="1 2" key="1">
    <citation type="submission" date="2014-04" db="EMBL/GenBank/DDBJ databases">
        <authorList>
            <consortium name="DOE Joint Genome Institute"/>
            <person name="Kuo A."/>
            <person name="Kohler A."/>
            <person name="Costa M.D."/>
            <person name="Nagy L.G."/>
            <person name="Floudas D."/>
            <person name="Copeland A."/>
            <person name="Barry K.W."/>
            <person name="Cichocki N."/>
            <person name="Veneault-Fourrey C."/>
            <person name="LaButti K."/>
            <person name="Lindquist E.A."/>
            <person name="Lipzen A."/>
            <person name="Lundell T."/>
            <person name="Morin E."/>
            <person name="Murat C."/>
            <person name="Sun H."/>
            <person name="Tunlid A."/>
            <person name="Henrissat B."/>
            <person name="Grigoriev I.V."/>
            <person name="Hibbett D.S."/>
            <person name="Martin F."/>
            <person name="Nordberg H.P."/>
            <person name="Cantor M.N."/>
            <person name="Hua S.X."/>
        </authorList>
    </citation>
    <scope>NUCLEOTIDE SEQUENCE [LARGE SCALE GENOMIC DNA]</scope>
    <source>
        <strain evidence="1 2">Marx 270</strain>
    </source>
</reference>
<evidence type="ECO:0000313" key="1">
    <source>
        <dbReference type="EMBL" id="KIN96366.1"/>
    </source>
</evidence>
<dbReference type="EMBL" id="KN832048">
    <property type="protein sequence ID" value="KIN96366.1"/>
    <property type="molecule type" value="Genomic_DNA"/>
</dbReference>
<reference evidence="2" key="2">
    <citation type="submission" date="2015-01" db="EMBL/GenBank/DDBJ databases">
        <title>Evolutionary Origins and Diversification of the Mycorrhizal Mutualists.</title>
        <authorList>
            <consortium name="DOE Joint Genome Institute"/>
            <consortium name="Mycorrhizal Genomics Consortium"/>
            <person name="Kohler A."/>
            <person name="Kuo A."/>
            <person name="Nagy L.G."/>
            <person name="Floudas D."/>
            <person name="Copeland A."/>
            <person name="Barry K.W."/>
            <person name="Cichocki N."/>
            <person name="Veneault-Fourrey C."/>
            <person name="LaButti K."/>
            <person name="Lindquist E.A."/>
            <person name="Lipzen A."/>
            <person name="Lundell T."/>
            <person name="Morin E."/>
            <person name="Murat C."/>
            <person name="Riley R."/>
            <person name="Ohm R."/>
            <person name="Sun H."/>
            <person name="Tunlid A."/>
            <person name="Henrissat B."/>
            <person name="Grigoriev I.V."/>
            <person name="Hibbett D.S."/>
            <person name="Martin F."/>
        </authorList>
    </citation>
    <scope>NUCLEOTIDE SEQUENCE [LARGE SCALE GENOMIC DNA]</scope>
    <source>
        <strain evidence="2">Marx 270</strain>
    </source>
</reference>
<evidence type="ECO:0000313" key="2">
    <source>
        <dbReference type="Proteomes" id="UP000054217"/>
    </source>
</evidence>
<accession>A0A0C3JFJ4</accession>
<dbReference type="InterPro" id="IPR046521">
    <property type="entry name" value="DUF6698"/>
</dbReference>
<dbReference type="HOGENOM" id="CLU_1016051_0_0_1"/>
<name>A0A0C3JFJ4_PISTI</name>
<dbReference type="Pfam" id="PF20414">
    <property type="entry name" value="DUF6698"/>
    <property type="match status" value="2"/>
</dbReference>
<dbReference type="AlphaFoldDB" id="A0A0C3JFJ4"/>
<sequence>MTDLQTGTIDVMTWNWPTFFYEDSLYDLQNRHHGLFRGHIAWQFYVHLFIGPSAAAKGVITSNASKKAKNHAWSLTEVTPHIIAYVHVIISVTTGGLHAYDLTLFPIQAYFTLSTEQKWTNTTGKIDLAEMAWYIVDMFEDRDDWTRKTLAWWNSNPLSSLGSSSNVNNNASCSNAISSARSSDNAGFDFSAITTENHGTSPLTSDEEDLEELVAPVPHQAKPKLKKCKKADEDIFITDTEDRAPASMTLEIAKATTHAGKPHGCAGKKCTNGF</sequence>
<gene>
    <name evidence="1" type="ORF">M404DRAFT_33348</name>
</gene>